<feature type="transmembrane region" description="Helical" evidence="5">
    <location>
        <begin position="231"/>
        <end position="250"/>
    </location>
</feature>
<protein>
    <recommendedName>
        <fullName evidence="5">Probable membrane transporter protein</fullName>
    </recommendedName>
</protein>
<comment type="subcellular location">
    <subcellularLocation>
        <location evidence="5">Cell membrane</location>
        <topology evidence="5">Multi-pass membrane protein</topology>
    </subcellularLocation>
    <subcellularLocation>
        <location evidence="1">Membrane</location>
        <topology evidence="1">Multi-pass membrane protein</topology>
    </subcellularLocation>
</comment>
<proteinExistence type="inferred from homology"/>
<dbReference type="RefSeq" id="WP_346757170.1">
    <property type="nucleotide sequence ID" value="NZ_JAUJEB010000001.1"/>
</dbReference>
<accession>A0ABT8L272</accession>
<comment type="similarity">
    <text evidence="5">Belongs to the 4-toluene sulfonate uptake permease (TSUP) (TC 2.A.102) family.</text>
</comment>
<evidence type="ECO:0000256" key="5">
    <source>
        <dbReference type="RuleBase" id="RU363041"/>
    </source>
</evidence>
<comment type="caution">
    <text evidence="6">The sequence shown here is derived from an EMBL/GenBank/DDBJ whole genome shotgun (WGS) entry which is preliminary data.</text>
</comment>
<organism evidence="6 7">
    <name type="scientific">Agaribacillus aureus</name>
    <dbReference type="NCBI Taxonomy" id="3051825"/>
    <lineage>
        <taxon>Bacteria</taxon>
        <taxon>Pseudomonadati</taxon>
        <taxon>Bacteroidota</taxon>
        <taxon>Cytophagia</taxon>
        <taxon>Cytophagales</taxon>
        <taxon>Splendidivirgaceae</taxon>
        <taxon>Agaribacillus</taxon>
    </lineage>
</organism>
<evidence type="ECO:0000313" key="7">
    <source>
        <dbReference type="Proteomes" id="UP001172083"/>
    </source>
</evidence>
<feature type="transmembrane region" description="Helical" evidence="5">
    <location>
        <begin position="177"/>
        <end position="197"/>
    </location>
</feature>
<keyword evidence="5" id="KW-1003">Cell membrane</keyword>
<feature type="transmembrane region" description="Helical" evidence="5">
    <location>
        <begin position="140"/>
        <end position="165"/>
    </location>
</feature>
<dbReference type="Pfam" id="PF01925">
    <property type="entry name" value="TauE"/>
    <property type="match status" value="1"/>
</dbReference>
<name>A0ABT8L272_9BACT</name>
<evidence type="ECO:0000256" key="1">
    <source>
        <dbReference type="ARBA" id="ARBA00004141"/>
    </source>
</evidence>
<reference evidence="6" key="1">
    <citation type="submission" date="2023-06" db="EMBL/GenBank/DDBJ databases">
        <title>Genomic of Agaribacillus aureum.</title>
        <authorList>
            <person name="Wang G."/>
        </authorList>
    </citation>
    <scope>NUCLEOTIDE SEQUENCE</scope>
    <source>
        <strain evidence="6">BMA12</strain>
    </source>
</reference>
<keyword evidence="7" id="KW-1185">Reference proteome</keyword>
<dbReference type="EMBL" id="JAUJEB010000001">
    <property type="protein sequence ID" value="MDN5211842.1"/>
    <property type="molecule type" value="Genomic_DNA"/>
</dbReference>
<evidence type="ECO:0000313" key="6">
    <source>
        <dbReference type="EMBL" id="MDN5211842.1"/>
    </source>
</evidence>
<feature type="transmembrane region" description="Helical" evidence="5">
    <location>
        <begin position="75"/>
        <end position="95"/>
    </location>
</feature>
<keyword evidence="4 5" id="KW-0472">Membrane</keyword>
<keyword evidence="2 5" id="KW-0812">Transmembrane</keyword>
<feature type="transmembrane region" description="Helical" evidence="5">
    <location>
        <begin position="101"/>
        <end position="119"/>
    </location>
</feature>
<evidence type="ECO:0000256" key="4">
    <source>
        <dbReference type="ARBA" id="ARBA00023136"/>
    </source>
</evidence>
<keyword evidence="3 5" id="KW-1133">Transmembrane helix</keyword>
<dbReference type="Proteomes" id="UP001172083">
    <property type="component" value="Unassembled WGS sequence"/>
</dbReference>
<evidence type="ECO:0000256" key="2">
    <source>
        <dbReference type="ARBA" id="ARBA00022692"/>
    </source>
</evidence>
<gene>
    <name evidence="6" type="ORF">QQ020_07260</name>
</gene>
<evidence type="ECO:0000256" key="3">
    <source>
        <dbReference type="ARBA" id="ARBA00022989"/>
    </source>
</evidence>
<dbReference type="InterPro" id="IPR002781">
    <property type="entry name" value="TM_pro_TauE-like"/>
</dbReference>
<sequence length="251" mass="27812">MEMWQETALLLIAGVLTGVVNTISGSGTLFSLGAMIMIDIPIVLANTSNRPGVFVQNFSGLWSMSRHSSLSISKLPWDLVAFSTIGAMAGAYFAVNVSDQMLVIVATLAMISSLWMTLFPISMPMLRNKNEKLLLRLKWLLFFITGFYGGLIQIGVGLLMLAVISNFVTEEYRQANMLKLAIILIYTVPTTVYFIVGDQILWKVAILLAVGQFVGAYLAGFFIVVNKNVKFWSKLLTAVFSIVTLIKIWFF</sequence>
<feature type="transmembrane region" description="Helical" evidence="5">
    <location>
        <begin position="204"/>
        <end position="225"/>
    </location>
</feature>